<dbReference type="AlphaFoldDB" id="A0A182E3J0"/>
<dbReference type="OrthoDB" id="110174at2759"/>
<dbReference type="InterPro" id="IPR019379">
    <property type="entry name" value="Gamma_Secretase_Asp_P_PEN2"/>
</dbReference>
<feature type="transmembrane region" description="Helical" evidence="1">
    <location>
        <begin position="17"/>
        <end position="36"/>
    </location>
</feature>
<feature type="transmembrane region" description="Helical" evidence="1">
    <location>
        <begin position="183"/>
        <end position="206"/>
    </location>
</feature>
<accession>A0A182E3J0</accession>
<dbReference type="PANTHER" id="PTHR21824:SF4">
    <property type="entry name" value="TRANSMEMBRANE PROTEIN 177"/>
    <property type="match status" value="1"/>
</dbReference>
<dbReference type="InterPro" id="IPR026620">
    <property type="entry name" value="TMEM177"/>
</dbReference>
<dbReference type="Proteomes" id="UP000271087">
    <property type="component" value="Unassembled WGS sequence"/>
</dbReference>
<sequence length="409" mass="47874">MNREFLWKLNKRWARRIRISIVSLTVASVPSVYLLANGPYLKEYFEKRYSVCNVLPNHLQQIVDSEYEKFLMSVDRIRKKKRVTFYWSMSEKYLDSVTHGALNSPWGARTALPFYTQFRTFNEAYDYCKKKLEPMLFMDEQACVIWESSVGRQIIETFVLSEDALRFLIQRDLIAHEAVKRMALFAFYWFCYTSIAFMLAQIILHYYFTGSILWFCGLSLVLNAPACWGSVQNAKLDWHTTDQSADADAARVSLAHSRGGKEYYQKLLKRNRLLREIIHDGVKKVSAVGNPNNSNTSYWSRYTALDLLGMDLKKMSDADKVTLCRRYFYIGFALLPLVWVVNAIWFFKSAFFDKSPVQKTIRRYVLYSIIGASIWILALIGWEIFFQLERAKGLEWTDRLSFVFPVGYV</sequence>
<dbReference type="STRING" id="42157.A0A182E3J0"/>
<keyword evidence="1" id="KW-0472">Membrane</keyword>
<gene>
    <name evidence="2" type="ORF">NOO_LOCUS2547</name>
</gene>
<dbReference type="WBParaSite" id="nOo.2.0.1.t02547-RA">
    <property type="protein sequence ID" value="nOo.2.0.1.t02547-RA"/>
    <property type="gene ID" value="nOo.2.0.1.g02547"/>
</dbReference>
<dbReference type="GO" id="GO:0016020">
    <property type="term" value="C:membrane"/>
    <property type="evidence" value="ECO:0007669"/>
    <property type="project" value="TreeGrafter"/>
</dbReference>
<feature type="transmembrane region" description="Helical" evidence="1">
    <location>
        <begin position="365"/>
        <end position="386"/>
    </location>
</feature>
<keyword evidence="1" id="KW-1133">Transmembrane helix</keyword>
<evidence type="ECO:0000313" key="2">
    <source>
        <dbReference type="EMBL" id="VDK66523.1"/>
    </source>
</evidence>
<reference evidence="4" key="1">
    <citation type="submission" date="2016-06" db="UniProtKB">
        <authorList>
            <consortium name="WormBaseParasite"/>
        </authorList>
    </citation>
    <scope>IDENTIFICATION</scope>
</reference>
<keyword evidence="3" id="KW-1185">Reference proteome</keyword>
<organism evidence="4">
    <name type="scientific">Onchocerca ochengi</name>
    <name type="common">Filarial nematode worm</name>
    <dbReference type="NCBI Taxonomy" id="42157"/>
    <lineage>
        <taxon>Eukaryota</taxon>
        <taxon>Metazoa</taxon>
        <taxon>Ecdysozoa</taxon>
        <taxon>Nematoda</taxon>
        <taxon>Chromadorea</taxon>
        <taxon>Rhabditida</taxon>
        <taxon>Spirurina</taxon>
        <taxon>Spiruromorpha</taxon>
        <taxon>Filarioidea</taxon>
        <taxon>Onchocercidae</taxon>
        <taxon>Onchocerca</taxon>
    </lineage>
</organism>
<evidence type="ECO:0000313" key="4">
    <source>
        <dbReference type="WBParaSite" id="nOo.2.0.1.t02547-RA"/>
    </source>
</evidence>
<evidence type="ECO:0000256" key="1">
    <source>
        <dbReference type="SAM" id="Phobius"/>
    </source>
</evidence>
<feature type="transmembrane region" description="Helical" evidence="1">
    <location>
        <begin position="327"/>
        <end position="345"/>
    </location>
</feature>
<evidence type="ECO:0000313" key="3">
    <source>
        <dbReference type="Proteomes" id="UP000271087"/>
    </source>
</evidence>
<name>A0A182E3J0_ONCOC</name>
<dbReference type="PANTHER" id="PTHR21824">
    <property type="entry name" value="TRANSMEMBRANE PROTEIN 177"/>
    <property type="match status" value="1"/>
</dbReference>
<protein>
    <submittedName>
        <fullName evidence="4">Gamma-secretase subunit PEN-2</fullName>
    </submittedName>
</protein>
<reference evidence="2 3" key="2">
    <citation type="submission" date="2018-08" db="EMBL/GenBank/DDBJ databases">
        <authorList>
            <person name="Laetsch R D."/>
            <person name="Stevens L."/>
            <person name="Kumar S."/>
            <person name="Blaxter L. M."/>
        </authorList>
    </citation>
    <scope>NUCLEOTIDE SEQUENCE [LARGE SCALE GENOMIC DNA]</scope>
</reference>
<proteinExistence type="predicted"/>
<keyword evidence="1" id="KW-0812">Transmembrane</keyword>
<dbReference type="EMBL" id="UYRW01000410">
    <property type="protein sequence ID" value="VDK66523.1"/>
    <property type="molecule type" value="Genomic_DNA"/>
</dbReference>
<dbReference type="Pfam" id="PF10251">
    <property type="entry name" value="PEN-2"/>
    <property type="match status" value="1"/>
</dbReference>